<dbReference type="OrthoDB" id="78947at2759"/>
<gene>
    <name evidence="4" type="ORF">Plil01_000814700</name>
</gene>
<accession>A0A9W6TRJ7</accession>
<feature type="region of interest" description="Disordered" evidence="2">
    <location>
        <begin position="147"/>
        <end position="171"/>
    </location>
</feature>
<dbReference type="PANTHER" id="PTHR12452:SF0">
    <property type="entry name" value="THIOREDOXIN DOMAIN-CONTAINING PROTEIN 17"/>
    <property type="match status" value="1"/>
</dbReference>
<protein>
    <submittedName>
        <fullName evidence="4">Unnamed protein product</fullName>
    </submittedName>
</protein>
<dbReference type="Gene3D" id="3.40.30.10">
    <property type="entry name" value="Glutaredoxin"/>
    <property type="match status" value="2"/>
</dbReference>
<comment type="similarity">
    <text evidence="1">Belongs to the thioredoxin family.</text>
</comment>
<evidence type="ECO:0000256" key="1">
    <source>
        <dbReference type="ARBA" id="ARBA00008987"/>
    </source>
</evidence>
<sequence>MWARAFGAELEQAKEADQKAGPSTAMKEAMAVLRDMGALRGDNPHEQAEEQAEEAVEDGREQLVKGDGEQEAVGEEEAHNAHAAATTGPRIRTAEEEDTVAYDDKVPLEDAGEVPMVGATAENEVNAPTIVAPTEDHKWTAFGVLPLAGGGKERESTETGAPENRGSKPEVASVVETANNSDHLWTGIDNLPVAEDRANQPLPGAIITRNTGGGESQKPTAITQVQPTTFKTRRFDKSRLVLETSGQSNASIPFEKRHHTIFGYNATIAYLQLYSKPADSKEELFLFFTCSDRNGSRDDWNPNCGTAREKVYATFAKSPSTNRLVTIHAGPREDWIGGNAFTDDGDLRLKAVPTIMRWDGGVPGSLRSTWGVLVDNSILYEPLLRYLFRNADEQDKLLEKPEVETKEIVILKGYAQYRSFMEAYARDGTPYPLFMMMVSGRFERNNRLWCPWCRQSEMPVEYSFYAYAPAKAKLVIVETYDKYSEWRNPENEFKKDPQLAMKGVPWFYRVNPGHPGQPLTYQRVKQKFYLLETLQRVFEDSG</sequence>
<dbReference type="InterPro" id="IPR045108">
    <property type="entry name" value="TXNDC17-like"/>
</dbReference>
<evidence type="ECO:0000256" key="2">
    <source>
        <dbReference type="SAM" id="MobiDB-lite"/>
    </source>
</evidence>
<comment type="caution">
    <text evidence="4">The sequence shown here is derived from an EMBL/GenBank/DDBJ whole genome shotgun (WGS) entry which is preliminary data.</text>
</comment>
<name>A0A9W6TRJ7_9STRA</name>
<dbReference type="EMBL" id="BSXW01000386">
    <property type="protein sequence ID" value="GMF20821.1"/>
    <property type="molecule type" value="Genomic_DNA"/>
</dbReference>
<dbReference type="PANTHER" id="PTHR12452">
    <property type="entry name" value="42-9-9 PROTEIN-RELATED"/>
    <property type="match status" value="1"/>
</dbReference>
<reference evidence="4" key="1">
    <citation type="submission" date="2023-04" db="EMBL/GenBank/DDBJ databases">
        <title>Phytophthora lilii NBRC 32176.</title>
        <authorList>
            <person name="Ichikawa N."/>
            <person name="Sato H."/>
            <person name="Tonouchi N."/>
        </authorList>
    </citation>
    <scope>NUCLEOTIDE SEQUENCE</scope>
    <source>
        <strain evidence="4">NBRC 32176</strain>
    </source>
</reference>
<dbReference type="Pfam" id="PF06110">
    <property type="entry name" value="TXD17-like_Trx"/>
    <property type="match status" value="2"/>
</dbReference>
<evidence type="ECO:0000313" key="4">
    <source>
        <dbReference type="EMBL" id="GMF20821.1"/>
    </source>
</evidence>
<feature type="domain" description="Thioredoxin" evidence="3">
    <location>
        <begin position="280"/>
        <end position="361"/>
    </location>
</feature>
<proteinExistence type="inferred from homology"/>
<dbReference type="InterPro" id="IPR010357">
    <property type="entry name" value="TXNDC17_dom"/>
</dbReference>
<dbReference type="Proteomes" id="UP001165083">
    <property type="component" value="Unassembled WGS sequence"/>
</dbReference>
<evidence type="ECO:0000313" key="5">
    <source>
        <dbReference type="Proteomes" id="UP001165083"/>
    </source>
</evidence>
<feature type="domain" description="Thioredoxin" evidence="3">
    <location>
        <begin position="432"/>
        <end position="511"/>
    </location>
</feature>
<dbReference type="GO" id="GO:0047134">
    <property type="term" value="F:protein-disulfide reductase [NAD(P)H] activity"/>
    <property type="evidence" value="ECO:0007669"/>
    <property type="project" value="InterPro"/>
</dbReference>
<organism evidence="4 5">
    <name type="scientific">Phytophthora lilii</name>
    <dbReference type="NCBI Taxonomy" id="2077276"/>
    <lineage>
        <taxon>Eukaryota</taxon>
        <taxon>Sar</taxon>
        <taxon>Stramenopiles</taxon>
        <taxon>Oomycota</taxon>
        <taxon>Peronosporomycetes</taxon>
        <taxon>Peronosporales</taxon>
        <taxon>Peronosporaceae</taxon>
        <taxon>Phytophthora</taxon>
    </lineage>
</organism>
<feature type="region of interest" description="Disordered" evidence="2">
    <location>
        <begin position="1"/>
        <end position="24"/>
    </location>
</feature>
<feature type="region of interest" description="Disordered" evidence="2">
    <location>
        <begin position="39"/>
        <end position="87"/>
    </location>
</feature>
<dbReference type="FunFam" id="3.40.30.10:FF:000268">
    <property type="entry name" value="Thioredoxin domain-containing protein 17"/>
    <property type="match status" value="1"/>
</dbReference>
<dbReference type="AlphaFoldDB" id="A0A9W6TRJ7"/>
<keyword evidence="5" id="KW-1185">Reference proteome</keyword>
<dbReference type="GO" id="GO:0005829">
    <property type="term" value="C:cytosol"/>
    <property type="evidence" value="ECO:0007669"/>
    <property type="project" value="TreeGrafter"/>
</dbReference>
<feature type="compositionally biased region" description="Basic and acidic residues" evidence="2">
    <location>
        <begin position="57"/>
        <end position="68"/>
    </location>
</feature>
<evidence type="ECO:0000259" key="3">
    <source>
        <dbReference type="Pfam" id="PF06110"/>
    </source>
</evidence>